<dbReference type="EC" id="3.1.1.92" evidence="2"/>
<reference evidence="2 3" key="1">
    <citation type="submission" date="2020-04" db="EMBL/GenBank/DDBJ databases">
        <title>Usitatibacter rugosus gen. nov., sp. nov. and Usitatibacter palustris sp. nov., novel members of Usitatibacteraceae fam. nov. within the order Nitrosomonadales isolated from soil.</title>
        <authorList>
            <person name="Huber K.J."/>
            <person name="Neumann-Schaal M."/>
            <person name="Geppert A."/>
            <person name="Luckner M."/>
            <person name="Wanner G."/>
            <person name="Overmann J."/>
        </authorList>
    </citation>
    <scope>NUCLEOTIDE SEQUENCE [LARGE SCALE GENOMIC DNA]</scope>
    <source>
        <strain evidence="2 3">0125_3</strain>
    </source>
</reference>
<protein>
    <submittedName>
        <fullName evidence="2">4-sulfomuconolactone hydrolase</fullName>
        <ecNumber evidence="2">3.1.1.92</ecNumber>
    </submittedName>
</protein>
<name>A0A6M4GY95_9PROT</name>
<proteinExistence type="predicted"/>
<dbReference type="PANTHER" id="PTHR35563:SF2">
    <property type="entry name" value="BARREL METAL-DEPENDENT HYDROLASE, PUTATIVE (AFU_ORTHOLOGUE AFUA_1G16240)-RELATED"/>
    <property type="match status" value="1"/>
</dbReference>
<dbReference type="InterPro" id="IPR006680">
    <property type="entry name" value="Amidohydro-rel"/>
</dbReference>
<evidence type="ECO:0000313" key="2">
    <source>
        <dbReference type="EMBL" id="QJR11363.1"/>
    </source>
</evidence>
<dbReference type="Pfam" id="PF04909">
    <property type="entry name" value="Amidohydro_2"/>
    <property type="match status" value="1"/>
</dbReference>
<organism evidence="2 3">
    <name type="scientific">Usitatibacter rugosus</name>
    <dbReference type="NCBI Taxonomy" id="2732067"/>
    <lineage>
        <taxon>Bacteria</taxon>
        <taxon>Pseudomonadati</taxon>
        <taxon>Pseudomonadota</taxon>
        <taxon>Betaproteobacteria</taxon>
        <taxon>Nitrosomonadales</taxon>
        <taxon>Usitatibacteraceae</taxon>
        <taxon>Usitatibacter</taxon>
    </lineage>
</organism>
<dbReference type="RefSeq" id="WP_171092652.1">
    <property type="nucleotide sequence ID" value="NZ_CP053069.1"/>
</dbReference>
<dbReference type="InterPro" id="IPR032466">
    <property type="entry name" value="Metal_Hydrolase"/>
</dbReference>
<dbReference type="SUPFAM" id="SSF51556">
    <property type="entry name" value="Metallo-dependent hydrolases"/>
    <property type="match status" value="1"/>
</dbReference>
<feature type="domain" description="Amidohydrolase-related" evidence="1">
    <location>
        <begin position="6"/>
        <end position="261"/>
    </location>
</feature>
<dbReference type="GO" id="GO:0102998">
    <property type="term" value="F:4-sulfomuconolactone hydrolase activity"/>
    <property type="evidence" value="ECO:0007669"/>
    <property type="project" value="UniProtKB-EC"/>
</dbReference>
<evidence type="ECO:0000313" key="3">
    <source>
        <dbReference type="Proteomes" id="UP000501534"/>
    </source>
</evidence>
<gene>
    <name evidence="2" type="ORF">DSM104443_02438</name>
</gene>
<dbReference type="PANTHER" id="PTHR35563">
    <property type="entry name" value="BARREL METAL-DEPENDENT HYDROLASE, PUTATIVE (AFU_ORTHOLOGUE AFUA_1G16240)-RELATED"/>
    <property type="match status" value="1"/>
</dbReference>
<dbReference type="KEGG" id="uru:DSM104443_02438"/>
<dbReference type="EMBL" id="CP053069">
    <property type="protein sequence ID" value="QJR11363.1"/>
    <property type="molecule type" value="Genomic_DNA"/>
</dbReference>
<dbReference type="InterPro" id="IPR052358">
    <property type="entry name" value="Aro_Compnd_Degr_Hydrolases"/>
</dbReference>
<dbReference type="AlphaFoldDB" id="A0A6M4GY95"/>
<dbReference type="Gene3D" id="3.20.20.140">
    <property type="entry name" value="Metal-dependent hydrolases"/>
    <property type="match status" value="1"/>
</dbReference>
<dbReference type="Proteomes" id="UP000501534">
    <property type="component" value="Chromosome"/>
</dbReference>
<keyword evidence="3" id="KW-1185">Reference proteome</keyword>
<keyword evidence="2" id="KW-0378">Hydrolase</keyword>
<evidence type="ECO:0000259" key="1">
    <source>
        <dbReference type="Pfam" id="PF04909"/>
    </source>
</evidence>
<accession>A0A6M4GY95</accession>
<sequence length="263" mass="28970">MGSRAYDTHAHVWHGPLRLIEGARHRPTHDAPVDAFIAHLDRHALGGGLLIQPSFLGTDNSLMLEAVRRYPHRLKAVAVVNPAIDAAALDALAKDNVVGVRYNLIGLPLPDFASGPYPEFHRELARRRWHVELHRESGDLPRLLHTLVAQGVRIAVDHFGRCYSPDDAGFRHLLGLGPSGNVWVKVSGAYRCGGDATGTALTQRLLDAFAPDRLLWGSDWPHTQHESLATYDSTYALFERSIPDAAVRKRILEEAPAALFGDT</sequence>